<dbReference type="EMBL" id="AOMD01000018">
    <property type="protein sequence ID" value="EMA45499.1"/>
    <property type="molecule type" value="Genomic_DNA"/>
</dbReference>
<accession>M0MLB3</accession>
<evidence type="ECO:0000313" key="5">
    <source>
        <dbReference type="Proteomes" id="UP000011669"/>
    </source>
</evidence>
<protein>
    <recommendedName>
        <fullName evidence="3">Archaeal Type IV pilin N-terminal domain-containing protein</fullName>
    </recommendedName>
</protein>
<feature type="region of interest" description="Disordered" evidence="1">
    <location>
        <begin position="81"/>
        <end position="105"/>
    </location>
</feature>
<dbReference type="OrthoDB" id="118020at2157"/>
<feature type="compositionally biased region" description="Polar residues" evidence="1">
    <location>
        <begin position="90"/>
        <end position="99"/>
    </location>
</feature>
<feature type="domain" description="Archaeal Type IV pilin N-terminal" evidence="3">
    <location>
        <begin position="12"/>
        <end position="76"/>
    </location>
</feature>
<dbReference type="Proteomes" id="UP000011669">
    <property type="component" value="Unassembled WGS sequence"/>
</dbReference>
<evidence type="ECO:0000256" key="2">
    <source>
        <dbReference type="SAM" id="Phobius"/>
    </source>
</evidence>
<reference evidence="4 5" key="1">
    <citation type="journal article" date="2014" name="PLoS Genet.">
        <title>Phylogenetically driven sequencing of extremely halophilic archaea reveals strategies for static and dynamic osmo-response.</title>
        <authorList>
            <person name="Becker E.A."/>
            <person name="Seitzer P.M."/>
            <person name="Tritt A."/>
            <person name="Larsen D."/>
            <person name="Krusor M."/>
            <person name="Yao A.I."/>
            <person name="Wu D."/>
            <person name="Madern D."/>
            <person name="Eisen J.A."/>
            <person name="Darling A.E."/>
            <person name="Facciotti M.T."/>
        </authorList>
    </citation>
    <scope>NUCLEOTIDE SEQUENCE [LARGE SCALE GENOMIC DNA]</scope>
    <source>
        <strain evidence="4 5">DSM 5350</strain>
    </source>
</reference>
<evidence type="ECO:0000256" key="1">
    <source>
        <dbReference type="SAM" id="MobiDB-lite"/>
    </source>
</evidence>
<dbReference type="InterPro" id="IPR013373">
    <property type="entry name" value="Flagellin/pilin_N_arc"/>
</dbReference>
<dbReference type="Pfam" id="PF07790">
    <property type="entry name" value="Pilin_N"/>
    <property type="match status" value="1"/>
</dbReference>
<proteinExistence type="predicted"/>
<keyword evidence="2" id="KW-1133">Transmembrane helix</keyword>
<evidence type="ECO:0000313" key="4">
    <source>
        <dbReference type="EMBL" id="EMA45499.1"/>
    </source>
</evidence>
<dbReference type="InParanoid" id="M0MLB3"/>
<dbReference type="NCBIfam" id="TIGR02537">
    <property type="entry name" value="arch_flag_Nterm"/>
    <property type="match status" value="1"/>
</dbReference>
<keyword evidence="2" id="KW-0812">Transmembrane</keyword>
<feature type="transmembrane region" description="Helical" evidence="2">
    <location>
        <begin position="20"/>
        <end position="42"/>
    </location>
</feature>
<name>M0MLB3_9EURY</name>
<sequence length="137" mass="13677">MNLFDRLSGDDRAVSPVIGVVLMIAVVVILAAVVGAFATGVFGNQNSAPQASFSYDAANTQVVMESGDAIDSGNLYTKVGDSGRSDWGGTDTSGEVTAGSTSDVSVSSDTTVQVIWDDGNGNSAVLGSFDAGGSSGS</sequence>
<evidence type="ECO:0000259" key="3">
    <source>
        <dbReference type="Pfam" id="PF07790"/>
    </source>
</evidence>
<organism evidence="4 5">
    <name type="scientific">Halococcus saccharolyticus DSM 5350</name>
    <dbReference type="NCBI Taxonomy" id="1227455"/>
    <lineage>
        <taxon>Archaea</taxon>
        <taxon>Methanobacteriati</taxon>
        <taxon>Methanobacteriota</taxon>
        <taxon>Stenosarchaea group</taxon>
        <taxon>Halobacteria</taxon>
        <taxon>Halobacteriales</taxon>
        <taxon>Halococcaceae</taxon>
        <taxon>Halococcus</taxon>
    </lineage>
</organism>
<dbReference type="RefSeq" id="WP_006077404.1">
    <property type="nucleotide sequence ID" value="NZ_AOMD01000018.1"/>
</dbReference>
<gene>
    <name evidence="4" type="ORF">C449_07760</name>
</gene>
<keyword evidence="5" id="KW-1185">Reference proteome</keyword>
<comment type="caution">
    <text evidence="4">The sequence shown here is derived from an EMBL/GenBank/DDBJ whole genome shotgun (WGS) entry which is preliminary data.</text>
</comment>
<keyword evidence="2" id="KW-0472">Membrane</keyword>
<dbReference type="InterPro" id="IPR012859">
    <property type="entry name" value="Pilin_N_archaeal"/>
</dbReference>
<dbReference type="AlphaFoldDB" id="M0MLB3"/>